<keyword evidence="2" id="KW-1185">Reference proteome</keyword>
<protein>
    <recommendedName>
        <fullName evidence="3">Terpene synthase</fullName>
    </recommendedName>
</protein>
<reference evidence="1" key="1">
    <citation type="submission" date="2021-01" db="EMBL/GenBank/DDBJ databases">
        <title>Whole genome shotgun sequence of Virgisporangium ochraceum NBRC 16418.</title>
        <authorList>
            <person name="Komaki H."/>
            <person name="Tamura T."/>
        </authorList>
    </citation>
    <scope>NUCLEOTIDE SEQUENCE</scope>
    <source>
        <strain evidence="1">NBRC 16418</strain>
    </source>
</reference>
<name>A0A8J3ZU23_9ACTN</name>
<comment type="caution">
    <text evidence="1">The sequence shown here is derived from an EMBL/GenBank/DDBJ whole genome shotgun (WGS) entry which is preliminary data.</text>
</comment>
<dbReference type="Pfam" id="PF19086">
    <property type="entry name" value="Terpene_syn_C_2"/>
    <property type="match status" value="1"/>
</dbReference>
<gene>
    <name evidence="1" type="ORF">Voc01_029800</name>
</gene>
<dbReference type="Proteomes" id="UP000635606">
    <property type="component" value="Unassembled WGS sequence"/>
</dbReference>
<proteinExistence type="predicted"/>
<evidence type="ECO:0008006" key="3">
    <source>
        <dbReference type="Google" id="ProtNLM"/>
    </source>
</evidence>
<dbReference type="SUPFAM" id="SSF48576">
    <property type="entry name" value="Terpenoid synthases"/>
    <property type="match status" value="1"/>
</dbReference>
<evidence type="ECO:0000313" key="2">
    <source>
        <dbReference type="Proteomes" id="UP000635606"/>
    </source>
</evidence>
<dbReference type="Gene3D" id="1.10.600.10">
    <property type="entry name" value="Farnesyl Diphosphate Synthase"/>
    <property type="match status" value="1"/>
</dbReference>
<dbReference type="AlphaFoldDB" id="A0A8J3ZU23"/>
<dbReference type="RefSeq" id="WP_239160204.1">
    <property type="nucleotide sequence ID" value="NZ_BOPH01000036.1"/>
</dbReference>
<evidence type="ECO:0000313" key="1">
    <source>
        <dbReference type="EMBL" id="GIJ68063.1"/>
    </source>
</evidence>
<sequence>MTAVADPAPVAATLTEALSQATESGRVGALAARGQRDLTDRAVAYPELFPPKPFDGTLFGSVALANANAAPWCTGDQLTVANRTALWMCAADWRIDYRAKTAGEADAVVARCLAVAGGREPADDDALGRFLAEIRASLGPGTRTLRRAWSTELRLVLGAMARERRWTLDHAAGGPLPTLARYLANSDSFASSFVNVSHWIALGEAATLAHLPDLTAAGRVVQRILRLVNDLATYERDVAWGDVNVLMLGVDRAEATAMVAGLVEECLGMLEPLTEHCPREAVYLARQIGFSSGFYRVGDFWGRL</sequence>
<organism evidence="1 2">
    <name type="scientific">Virgisporangium ochraceum</name>
    <dbReference type="NCBI Taxonomy" id="65505"/>
    <lineage>
        <taxon>Bacteria</taxon>
        <taxon>Bacillati</taxon>
        <taxon>Actinomycetota</taxon>
        <taxon>Actinomycetes</taxon>
        <taxon>Micromonosporales</taxon>
        <taxon>Micromonosporaceae</taxon>
        <taxon>Virgisporangium</taxon>
    </lineage>
</organism>
<dbReference type="EMBL" id="BOPH01000036">
    <property type="protein sequence ID" value="GIJ68063.1"/>
    <property type="molecule type" value="Genomic_DNA"/>
</dbReference>
<accession>A0A8J3ZU23</accession>
<dbReference type="InterPro" id="IPR008949">
    <property type="entry name" value="Isoprenoid_synthase_dom_sf"/>
</dbReference>